<feature type="transmembrane region" description="Helical" evidence="8">
    <location>
        <begin position="267"/>
        <end position="286"/>
    </location>
</feature>
<dbReference type="NCBIfam" id="TIGR00383">
    <property type="entry name" value="corA"/>
    <property type="match status" value="1"/>
</dbReference>
<evidence type="ECO:0000256" key="6">
    <source>
        <dbReference type="ARBA" id="ARBA00022989"/>
    </source>
</evidence>
<keyword evidence="6 8" id="KW-1133">Transmembrane helix</keyword>
<feature type="transmembrane region" description="Helical" evidence="8">
    <location>
        <begin position="298"/>
        <end position="318"/>
    </location>
</feature>
<sequence>MKEIVNCAAYSVGRKTVDIDLDKIHEALKDPNQFVWIGLYEPSEAILERVQQEFGLHDLAVEDAHRAHQRPKIEVYGDSLFIVLRTAQMESDCHIRFGETHFFVGPNYILVVRHGSSVAYTEVRSRCESMPELMSKGQGFVLYAIMDFIVDMYFPVVEQLEDAQVDLEDNIFRKTPSRETTEEIYNLKKDLLEVKRAVSPFIDICNRLMRFDIKCISPETQPYFRDIYDHALRLNEIVDNTMELLNTALDANFSLISIDQNDTSRKFAAWAAILAVPTLIAGFYGMNFSFMPELHWKYGYPLVICLTISICATLYYLFRKAHWL</sequence>
<evidence type="ECO:0000256" key="5">
    <source>
        <dbReference type="ARBA" id="ARBA00022692"/>
    </source>
</evidence>
<dbReference type="PANTHER" id="PTHR46494">
    <property type="entry name" value="CORA FAMILY METAL ION TRANSPORTER (EUROFUNG)"/>
    <property type="match status" value="1"/>
</dbReference>
<keyword evidence="7 8" id="KW-0472">Membrane</keyword>
<keyword evidence="3 8" id="KW-0813">Transport</keyword>
<keyword evidence="10" id="KW-1185">Reference proteome</keyword>
<evidence type="ECO:0000256" key="2">
    <source>
        <dbReference type="ARBA" id="ARBA00009765"/>
    </source>
</evidence>
<evidence type="ECO:0000256" key="8">
    <source>
        <dbReference type="RuleBase" id="RU362010"/>
    </source>
</evidence>
<dbReference type="InterPro" id="IPR045863">
    <property type="entry name" value="CorA_TM1_TM2"/>
</dbReference>
<dbReference type="SUPFAM" id="SSF143865">
    <property type="entry name" value="CorA soluble domain-like"/>
    <property type="match status" value="1"/>
</dbReference>
<dbReference type="Proteomes" id="UP000677244">
    <property type="component" value="Unassembled WGS sequence"/>
</dbReference>
<name>A0ABS3Z4R4_9BACT</name>
<dbReference type="PANTHER" id="PTHR46494:SF1">
    <property type="entry name" value="CORA FAMILY METAL ION TRANSPORTER (EUROFUNG)"/>
    <property type="match status" value="1"/>
</dbReference>
<dbReference type="Pfam" id="PF01544">
    <property type="entry name" value="CorA"/>
    <property type="match status" value="1"/>
</dbReference>
<evidence type="ECO:0000256" key="1">
    <source>
        <dbReference type="ARBA" id="ARBA00004651"/>
    </source>
</evidence>
<dbReference type="SUPFAM" id="SSF144083">
    <property type="entry name" value="Magnesium transport protein CorA, transmembrane region"/>
    <property type="match status" value="1"/>
</dbReference>
<comment type="function">
    <text evidence="8">Mediates influx of magnesium ions.</text>
</comment>
<dbReference type="Gene3D" id="1.20.58.340">
    <property type="entry name" value="Magnesium transport protein CorA, transmembrane region"/>
    <property type="match status" value="2"/>
</dbReference>
<proteinExistence type="inferred from homology"/>
<dbReference type="InterPro" id="IPR045861">
    <property type="entry name" value="CorA_cytoplasmic_dom"/>
</dbReference>
<comment type="caution">
    <text evidence="9">The sequence shown here is derived from an EMBL/GenBank/DDBJ whole genome shotgun (WGS) entry which is preliminary data.</text>
</comment>
<dbReference type="CDD" id="cd12830">
    <property type="entry name" value="MtCorA-like"/>
    <property type="match status" value="1"/>
</dbReference>
<keyword evidence="4 8" id="KW-1003">Cell membrane</keyword>
<dbReference type="RefSeq" id="WP_209144463.1">
    <property type="nucleotide sequence ID" value="NZ_JAGHKO010000024.1"/>
</dbReference>
<gene>
    <name evidence="8 9" type="primary">corA</name>
    <name evidence="9" type="ORF">J7I42_33040</name>
</gene>
<comment type="similarity">
    <text evidence="2 8">Belongs to the CorA metal ion transporter (MIT) (TC 1.A.35) family.</text>
</comment>
<dbReference type="InterPro" id="IPR002523">
    <property type="entry name" value="MgTranspt_CorA/ZnTranspt_ZntB"/>
</dbReference>
<reference evidence="9 10" key="1">
    <citation type="submission" date="2021-03" db="EMBL/GenBank/DDBJ databases">
        <title>Assistant Professor.</title>
        <authorList>
            <person name="Huq M.A."/>
        </authorList>
    </citation>
    <scope>NUCLEOTIDE SEQUENCE [LARGE SCALE GENOMIC DNA]</scope>
    <source>
        <strain evidence="9 10">MAH-29</strain>
    </source>
</reference>
<dbReference type="Gene3D" id="3.30.460.20">
    <property type="entry name" value="CorA soluble domain-like"/>
    <property type="match status" value="1"/>
</dbReference>
<dbReference type="EMBL" id="JAGHKO010000024">
    <property type="protein sequence ID" value="MBO9205160.1"/>
    <property type="molecule type" value="Genomic_DNA"/>
</dbReference>
<accession>A0ABS3Z4R4</accession>
<keyword evidence="8" id="KW-0406">Ion transport</keyword>
<organism evidence="9 10">
    <name type="scientific">Niastella soli</name>
    <dbReference type="NCBI Taxonomy" id="2821487"/>
    <lineage>
        <taxon>Bacteria</taxon>
        <taxon>Pseudomonadati</taxon>
        <taxon>Bacteroidota</taxon>
        <taxon>Chitinophagia</taxon>
        <taxon>Chitinophagales</taxon>
        <taxon>Chitinophagaceae</taxon>
        <taxon>Niastella</taxon>
    </lineage>
</organism>
<comment type="subcellular location">
    <subcellularLocation>
        <location evidence="1">Cell membrane</location>
        <topology evidence="1">Multi-pass membrane protein</topology>
    </subcellularLocation>
    <subcellularLocation>
        <location evidence="8">Membrane</location>
        <topology evidence="8">Multi-pass membrane protein</topology>
    </subcellularLocation>
</comment>
<evidence type="ECO:0000256" key="3">
    <source>
        <dbReference type="ARBA" id="ARBA00022448"/>
    </source>
</evidence>
<evidence type="ECO:0000313" key="10">
    <source>
        <dbReference type="Proteomes" id="UP000677244"/>
    </source>
</evidence>
<keyword evidence="5 8" id="KW-0812">Transmembrane</keyword>
<evidence type="ECO:0000313" key="9">
    <source>
        <dbReference type="EMBL" id="MBO9205160.1"/>
    </source>
</evidence>
<keyword evidence="8" id="KW-0460">Magnesium</keyword>
<dbReference type="InterPro" id="IPR004488">
    <property type="entry name" value="Mg/Co-transport_prot_CorA"/>
</dbReference>
<evidence type="ECO:0000256" key="7">
    <source>
        <dbReference type="ARBA" id="ARBA00023136"/>
    </source>
</evidence>
<protein>
    <recommendedName>
        <fullName evidence="8">Magnesium transport protein CorA</fullName>
    </recommendedName>
</protein>
<evidence type="ECO:0000256" key="4">
    <source>
        <dbReference type="ARBA" id="ARBA00022475"/>
    </source>
</evidence>